<sequence>MDGARPSSGAAATSRGPGGNGHPGGIAESRAHDAQTLATMDGTLRDSCERIRDRVAELAGDARPRVVSEMEAALSQVEYDLNGAEFLLARLREAIAETSAPPRDVPPVAAYRASLQGSRSALDAVREAARLPRPRGAQEGNQNAFGNDRAGERETTRPRDAPGVASGVPSPHLRALRGIWKGTVRFVRELLEDPFGDDLDARFGTGGGNSRVSRRGEVPGEEALRDAPEESEDYQVSAGYYPAPGREGRRSRRGEARNGEGSKRGGRSSRRRGGRAGTRGVAPEMSPVMEESSPRRDAGRSSGDVTETIVSPAKPPELTLLDAGGLAPIRTKPAPRPPVRRALVPEGPSLCPEPEARTPRSDRATETDSDVGSETPQGYKALVGMYAGVRIGQSPELEVDASADEVSEADTTPRAKASQSSPSPEEERRREKEEPRPSRPPPPRGGGADDVSARDALFSTSSGGDARAPDSDSWKPEGAFDPAVSGRRARRSEKELEEELERGVRRLEKGGESLAAAGRLADEANAAGDALLASLRGQTESLARNSEALRQVGSDMEKNEKLVGDMSSWTRLGAKPRRRPWG</sequence>
<gene>
    <name evidence="2" type="ORF">MSP1401_LOCUS11911</name>
</gene>
<proteinExistence type="predicted"/>
<feature type="region of interest" description="Disordered" evidence="1">
    <location>
        <begin position="196"/>
        <end position="379"/>
    </location>
</feature>
<feature type="compositionally biased region" description="Basic residues" evidence="1">
    <location>
        <begin position="264"/>
        <end position="274"/>
    </location>
</feature>
<feature type="region of interest" description="Disordered" evidence="1">
    <location>
        <begin position="396"/>
        <end position="509"/>
    </location>
</feature>
<accession>A0A7S0GWW3</accession>
<dbReference type="Gene3D" id="1.20.5.110">
    <property type="match status" value="1"/>
</dbReference>
<evidence type="ECO:0000313" key="2">
    <source>
        <dbReference type="EMBL" id="CAD8450903.1"/>
    </source>
</evidence>
<dbReference type="EMBL" id="HBEN01014283">
    <property type="protein sequence ID" value="CAD8450903.1"/>
    <property type="molecule type" value="Transcribed_RNA"/>
</dbReference>
<feature type="region of interest" description="Disordered" evidence="1">
    <location>
        <begin position="1"/>
        <end position="33"/>
    </location>
</feature>
<feature type="compositionally biased region" description="Acidic residues" evidence="1">
    <location>
        <begin position="397"/>
        <end position="408"/>
    </location>
</feature>
<reference evidence="2" key="1">
    <citation type="submission" date="2021-01" db="EMBL/GenBank/DDBJ databases">
        <authorList>
            <person name="Corre E."/>
            <person name="Pelletier E."/>
            <person name="Niang G."/>
            <person name="Scheremetjew M."/>
            <person name="Finn R."/>
            <person name="Kale V."/>
            <person name="Holt S."/>
            <person name="Cochrane G."/>
            <person name="Meng A."/>
            <person name="Brown T."/>
            <person name="Cohen L."/>
        </authorList>
    </citation>
    <scope>NUCLEOTIDE SEQUENCE</scope>
    <source>
        <strain evidence="2">CCAC1681</strain>
    </source>
</reference>
<feature type="region of interest" description="Disordered" evidence="1">
    <location>
        <begin position="549"/>
        <end position="582"/>
    </location>
</feature>
<protein>
    <submittedName>
        <fullName evidence="2">Uncharacterized protein</fullName>
    </submittedName>
</protein>
<feature type="compositionally biased region" description="Basic and acidic residues" evidence="1">
    <location>
        <begin position="214"/>
        <end position="228"/>
    </location>
</feature>
<feature type="compositionally biased region" description="Basic and acidic residues" evidence="1">
    <location>
        <begin position="354"/>
        <end position="366"/>
    </location>
</feature>
<feature type="compositionally biased region" description="Basic and acidic residues" evidence="1">
    <location>
        <begin position="425"/>
        <end position="437"/>
    </location>
</feature>
<organism evidence="2">
    <name type="scientific">Micromonas pusilla</name>
    <name type="common">Picoplanktonic green alga</name>
    <name type="synonym">Chromulina pusilla</name>
    <dbReference type="NCBI Taxonomy" id="38833"/>
    <lineage>
        <taxon>Eukaryota</taxon>
        <taxon>Viridiplantae</taxon>
        <taxon>Chlorophyta</taxon>
        <taxon>Mamiellophyceae</taxon>
        <taxon>Mamiellales</taxon>
        <taxon>Mamiellaceae</taxon>
        <taxon>Micromonas</taxon>
    </lineage>
</organism>
<feature type="region of interest" description="Disordered" evidence="1">
    <location>
        <begin position="131"/>
        <end position="171"/>
    </location>
</feature>
<dbReference type="AlphaFoldDB" id="A0A7S0GWW3"/>
<feature type="compositionally biased region" description="Basic and acidic residues" evidence="1">
    <location>
        <begin position="253"/>
        <end position="263"/>
    </location>
</feature>
<evidence type="ECO:0000256" key="1">
    <source>
        <dbReference type="SAM" id="MobiDB-lite"/>
    </source>
</evidence>
<feature type="compositionally biased region" description="Basic and acidic residues" evidence="1">
    <location>
        <begin position="149"/>
        <end position="160"/>
    </location>
</feature>
<dbReference type="SUPFAM" id="SSF58038">
    <property type="entry name" value="SNARE fusion complex"/>
    <property type="match status" value="1"/>
</dbReference>
<name>A0A7S0GWW3_MICPS</name>